<sequence>MTYGRGEDIGAPNYDKEVSHNHIPLLTNGQEVSGELSAASPERLSMASPGVGAGKRAHPIPYASDVNQSPNIRVVDPVREFGSPGIGNVAWKERVDGWKMKQEKNVIPMSTGQATSERGGGEIDARSDVIVDDSLLVVDPVREFGSPGIGNVAWKERVDGWKMKQEKNVIPMSTGQATSERGGGDIDARSDVIVDDSLLNDEARQPLSRKVSIPSSRINPYRMVIVLRLVILCIFLHYRLTNPVPNAYALWLISVICEIWFAISWILDQFPKWLPVNRETYLDRLSLRYDREGEPSQLAAVDIFVSTVDP</sequence>
<organism evidence="2 3">
    <name type="scientific">Prunus armeniaca</name>
    <name type="common">Apricot</name>
    <name type="synonym">Armeniaca vulgaris</name>
    <dbReference type="NCBI Taxonomy" id="36596"/>
    <lineage>
        <taxon>Eukaryota</taxon>
        <taxon>Viridiplantae</taxon>
        <taxon>Streptophyta</taxon>
        <taxon>Embryophyta</taxon>
        <taxon>Tracheophyta</taxon>
        <taxon>Spermatophyta</taxon>
        <taxon>Magnoliopsida</taxon>
        <taxon>eudicotyledons</taxon>
        <taxon>Gunneridae</taxon>
        <taxon>Pentapetalae</taxon>
        <taxon>rosids</taxon>
        <taxon>fabids</taxon>
        <taxon>Rosales</taxon>
        <taxon>Rosaceae</taxon>
        <taxon>Amygdaloideae</taxon>
        <taxon>Amygdaleae</taxon>
        <taxon>Prunus</taxon>
    </lineage>
</organism>
<feature type="transmembrane region" description="Helical" evidence="1">
    <location>
        <begin position="220"/>
        <end position="240"/>
    </location>
</feature>
<proteinExistence type="predicted"/>
<protein>
    <submittedName>
        <fullName evidence="2">Uncharacterized protein</fullName>
    </submittedName>
</protein>
<accession>A0A6J5WGR8</accession>
<dbReference type="EMBL" id="CAEKKB010000002">
    <property type="protein sequence ID" value="CAB4298544.1"/>
    <property type="molecule type" value="Genomic_DNA"/>
</dbReference>
<keyword evidence="1" id="KW-0812">Transmembrane</keyword>
<keyword evidence="1" id="KW-1133">Transmembrane helix</keyword>
<dbReference type="PANTHER" id="PTHR13301">
    <property type="entry name" value="X-BOX TRANSCRIPTION FACTOR-RELATED"/>
    <property type="match status" value="1"/>
</dbReference>
<name>A0A6J5WGR8_PRUAR</name>
<reference evidence="3" key="1">
    <citation type="journal article" date="2020" name="Genome Biol.">
        <title>Gamete binning: chromosome-level and haplotype-resolved genome assembly enabled by high-throughput single-cell sequencing of gamete genomes.</title>
        <authorList>
            <person name="Campoy J.A."/>
            <person name="Sun H."/>
            <person name="Goel M."/>
            <person name="Jiao W.-B."/>
            <person name="Folz-Donahue K."/>
            <person name="Wang N."/>
            <person name="Rubio M."/>
            <person name="Liu C."/>
            <person name="Kukat C."/>
            <person name="Ruiz D."/>
            <person name="Huettel B."/>
            <person name="Schneeberger K."/>
        </authorList>
    </citation>
    <scope>NUCLEOTIDE SEQUENCE [LARGE SCALE GENOMIC DNA]</scope>
    <source>
        <strain evidence="3">cv. Rojo Pasion</strain>
    </source>
</reference>
<keyword evidence="1" id="KW-0472">Membrane</keyword>
<dbReference type="Proteomes" id="UP000507245">
    <property type="component" value="Unassembled WGS sequence"/>
</dbReference>
<keyword evidence="3" id="KW-1185">Reference proteome</keyword>
<dbReference type="OrthoDB" id="72851at2759"/>
<evidence type="ECO:0000313" key="3">
    <source>
        <dbReference type="Proteomes" id="UP000507245"/>
    </source>
</evidence>
<feature type="transmembrane region" description="Helical" evidence="1">
    <location>
        <begin position="246"/>
        <end position="267"/>
    </location>
</feature>
<evidence type="ECO:0000313" key="2">
    <source>
        <dbReference type="EMBL" id="CAB4298544.1"/>
    </source>
</evidence>
<dbReference type="AlphaFoldDB" id="A0A6J5WGR8"/>
<gene>
    <name evidence="2" type="ORF">ORAREDHAP_LOCUS10991</name>
</gene>
<evidence type="ECO:0000256" key="1">
    <source>
        <dbReference type="SAM" id="Phobius"/>
    </source>
</evidence>